<evidence type="ECO:0000313" key="1">
    <source>
        <dbReference type="EMBL" id="SVA50241.1"/>
    </source>
</evidence>
<dbReference type="InterPro" id="IPR011990">
    <property type="entry name" value="TPR-like_helical_dom_sf"/>
</dbReference>
<dbReference type="InterPro" id="IPR019734">
    <property type="entry name" value="TPR_rpt"/>
</dbReference>
<dbReference type="Gene3D" id="1.25.40.10">
    <property type="entry name" value="Tetratricopeptide repeat domain"/>
    <property type="match status" value="1"/>
</dbReference>
<reference evidence="1" key="1">
    <citation type="submission" date="2018-05" db="EMBL/GenBank/DDBJ databases">
        <authorList>
            <person name="Lanie J.A."/>
            <person name="Ng W.-L."/>
            <person name="Kazmierczak K.M."/>
            <person name="Andrzejewski T.M."/>
            <person name="Davidsen T.M."/>
            <person name="Wayne K.J."/>
            <person name="Tettelin H."/>
            <person name="Glass J.I."/>
            <person name="Rusch D."/>
            <person name="Podicherti R."/>
            <person name="Tsui H.-C.T."/>
            <person name="Winkler M.E."/>
        </authorList>
    </citation>
    <scope>NUCLEOTIDE SEQUENCE</scope>
</reference>
<gene>
    <name evidence="1" type="ORF">METZ01_LOCUS103095</name>
</gene>
<dbReference type="AlphaFoldDB" id="A0A381WD51"/>
<sequence length="68" mass="7215">MTPAEKLETMLAAGVDTAVLRFTLGSKYLEAGEIQRALEHLLVAVSLDPDYSAAWKVLGKAQGEAGLV</sequence>
<organism evidence="1">
    <name type="scientific">marine metagenome</name>
    <dbReference type="NCBI Taxonomy" id="408172"/>
    <lineage>
        <taxon>unclassified sequences</taxon>
        <taxon>metagenomes</taxon>
        <taxon>ecological metagenomes</taxon>
    </lineage>
</organism>
<feature type="non-terminal residue" evidence="1">
    <location>
        <position position="68"/>
    </location>
</feature>
<accession>A0A381WD51</accession>
<proteinExistence type="predicted"/>
<dbReference type="PROSITE" id="PS50005">
    <property type="entry name" value="TPR"/>
    <property type="match status" value="1"/>
</dbReference>
<protein>
    <submittedName>
        <fullName evidence="1">Uncharacterized protein</fullName>
    </submittedName>
</protein>
<dbReference type="SUPFAM" id="SSF48452">
    <property type="entry name" value="TPR-like"/>
    <property type="match status" value="1"/>
</dbReference>
<dbReference type="EMBL" id="UINC01011377">
    <property type="protein sequence ID" value="SVA50241.1"/>
    <property type="molecule type" value="Genomic_DNA"/>
</dbReference>
<name>A0A381WD51_9ZZZZ</name>